<evidence type="ECO:0000313" key="2">
    <source>
        <dbReference type="EMBL" id="MBR7838177.1"/>
    </source>
</evidence>
<gene>
    <name evidence="2" type="ORF">KDL01_33200</name>
</gene>
<protein>
    <submittedName>
        <fullName evidence="2">Uncharacterized protein</fullName>
    </submittedName>
</protein>
<name>A0A941EXK2_9ACTN</name>
<evidence type="ECO:0000313" key="3">
    <source>
        <dbReference type="Proteomes" id="UP000675781"/>
    </source>
</evidence>
<proteinExistence type="predicted"/>
<sequence>MTRPQYPASPSSSSVATLPPALPDAALVEEACKKSGLLWVAVPGMRDRLVWHVWQEVAGVGAAYLVTGGGEQNVPGLSNGQLVRVTVRSKDKGGRLATWSGMVGRVEPGGAEWAEVVPTLHAKRLNARDGEAQPDRWTAHSVVYRIVPQGPLLEGPGRFAKASGAAPVQSGPGTTRRR</sequence>
<evidence type="ECO:0000256" key="1">
    <source>
        <dbReference type="SAM" id="MobiDB-lite"/>
    </source>
</evidence>
<comment type="caution">
    <text evidence="2">The sequence shown here is derived from an EMBL/GenBank/DDBJ whole genome shotgun (WGS) entry which is preliminary data.</text>
</comment>
<dbReference type="AlphaFoldDB" id="A0A941EXK2"/>
<reference evidence="2" key="1">
    <citation type="submission" date="2021-04" db="EMBL/GenBank/DDBJ databases">
        <title>Genome based classification of Actinospica acidithermotolerans sp. nov., an actinobacterium isolated from an Indonesian hot spring.</title>
        <authorList>
            <person name="Kusuma A.B."/>
            <person name="Putra K.E."/>
            <person name="Nafisah S."/>
            <person name="Loh J."/>
            <person name="Nouioui I."/>
            <person name="Goodfellow M."/>
        </authorList>
    </citation>
    <scope>NUCLEOTIDE SEQUENCE</scope>
    <source>
        <strain evidence="2">CSCA 57</strain>
    </source>
</reference>
<dbReference type="EMBL" id="JAGSOG010000264">
    <property type="protein sequence ID" value="MBR7838177.1"/>
    <property type="molecule type" value="Genomic_DNA"/>
</dbReference>
<dbReference type="Proteomes" id="UP000675781">
    <property type="component" value="Unassembled WGS sequence"/>
</dbReference>
<accession>A0A941EXK2</accession>
<keyword evidence="3" id="KW-1185">Reference proteome</keyword>
<dbReference type="RefSeq" id="WP_212532638.1">
    <property type="nucleotide sequence ID" value="NZ_JAGSOG010000264.1"/>
</dbReference>
<organism evidence="2 3">
    <name type="scientific">Actinospica durhamensis</name>
    <dbReference type="NCBI Taxonomy" id="1508375"/>
    <lineage>
        <taxon>Bacteria</taxon>
        <taxon>Bacillati</taxon>
        <taxon>Actinomycetota</taxon>
        <taxon>Actinomycetes</taxon>
        <taxon>Catenulisporales</taxon>
        <taxon>Actinospicaceae</taxon>
        <taxon>Actinospica</taxon>
    </lineage>
</organism>
<feature type="region of interest" description="Disordered" evidence="1">
    <location>
        <begin position="155"/>
        <end position="178"/>
    </location>
</feature>